<sequence length="159" mass="17738">MVKPSNLYAAMASTIQTFFADYDRAPDDGPSVLSNTLTPGCRRYLRPYTFTDALGFPRDFFFNNTAYEAGIASELSVTQTANWTVLFTSIDVQNLKASAFSEYRVSLCGTGEYLVEVSWFWDFTEDGKKIWNIIEVLEPITTLNYSAQAVEIAASGQTC</sequence>
<evidence type="ECO:0000313" key="1">
    <source>
        <dbReference type="EMBL" id="KAK2595738.1"/>
    </source>
</evidence>
<evidence type="ECO:0000313" key="2">
    <source>
        <dbReference type="Proteomes" id="UP001265746"/>
    </source>
</evidence>
<comment type="caution">
    <text evidence="1">The sequence shown here is derived from an EMBL/GenBank/DDBJ whole genome shotgun (WGS) entry which is preliminary data.</text>
</comment>
<gene>
    <name evidence="1" type="ORF">N8I77_013763</name>
</gene>
<protein>
    <submittedName>
        <fullName evidence="1">Uncharacterized protein</fullName>
    </submittedName>
</protein>
<organism evidence="1 2">
    <name type="scientific">Phomopsis amygdali</name>
    <name type="common">Fusicoccum amygdali</name>
    <dbReference type="NCBI Taxonomy" id="1214568"/>
    <lineage>
        <taxon>Eukaryota</taxon>
        <taxon>Fungi</taxon>
        <taxon>Dikarya</taxon>
        <taxon>Ascomycota</taxon>
        <taxon>Pezizomycotina</taxon>
        <taxon>Sordariomycetes</taxon>
        <taxon>Sordariomycetidae</taxon>
        <taxon>Diaporthales</taxon>
        <taxon>Diaporthaceae</taxon>
        <taxon>Diaporthe</taxon>
    </lineage>
</organism>
<accession>A0AAD9S0N2</accession>
<keyword evidence="2" id="KW-1185">Reference proteome</keyword>
<reference evidence="1" key="1">
    <citation type="submission" date="2023-06" db="EMBL/GenBank/DDBJ databases">
        <authorList>
            <person name="Noh H."/>
        </authorList>
    </citation>
    <scope>NUCLEOTIDE SEQUENCE</scope>
    <source>
        <strain evidence="1">DUCC20226</strain>
    </source>
</reference>
<name>A0AAD9S0N2_PHOAM</name>
<dbReference type="AlphaFoldDB" id="A0AAD9S0N2"/>
<dbReference type="Proteomes" id="UP001265746">
    <property type="component" value="Unassembled WGS sequence"/>
</dbReference>
<dbReference type="EMBL" id="JAUJFL010000014">
    <property type="protein sequence ID" value="KAK2595738.1"/>
    <property type="molecule type" value="Genomic_DNA"/>
</dbReference>
<proteinExistence type="predicted"/>